<name>A0A6G8PZ60_9ACTN</name>
<dbReference type="KEGG" id="rmar:GBA65_14235"/>
<feature type="region of interest" description="Disordered" evidence="3">
    <location>
        <begin position="170"/>
        <end position="228"/>
    </location>
</feature>
<evidence type="ECO:0000259" key="4">
    <source>
        <dbReference type="PROSITE" id="PS51186"/>
    </source>
</evidence>
<proteinExistence type="predicted"/>
<dbReference type="Pfam" id="PF00583">
    <property type="entry name" value="Acetyltransf_1"/>
    <property type="match status" value="1"/>
</dbReference>
<accession>A0A6G8PZ60</accession>
<dbReference type="PROSITE" id="PS51186">
    <property type="entry name" value="GNAT"/>
    <property type="match status" value="1"/>
</dbReference>
<feature type="compositionally biased region" description="Basic and acidic residues" evidence="3">
    <location>
        <begin position="201"/>
        <end position="228"/>
    </location>
</feature>
<evidence type="ECO:0000256" key="3">
    <source>
        <dbReference type="SAM" id="MobiDB-lite"/>
    </source>
</evidence>
<evidence type="ECO:0000313" key="5">
    <source>
        <dbReference type="EMBL" id="QIN79482.1"/>
    </source>
</evidence>
<keyword evidence="6" id="KW-1185">Reference proteome</keyword>
<dbReference type="CDD" id="cd04301">
    <property type="entry name" value="NAT_SF"/>
    <property type="match status" value="1"/>
</dbReference>
<dbReference type="InterPro" id="IPR050832">
    <property type="entry name" value="Bact_Acetyltransf"/>
</dbReference>
<dbReference type="NCBIfam" id="TIGR01575">
    <property type="entry name" value="rimI"/>
    <property type="match status" value="1"/>
</dbReference>
<dbReference type="PANTHER" id="PTHR43877:SF2">
    <property type="entry name" value="AMINOALKYLPHOSPHONATE N-ACETYLTRANSFERASE-RELATED"/>
    <property type="match status" value="1"/>
</dbReference>
<dbReference type="InterPro" id="IPR006464">
    <property type="entry name" value="AcTrfase_RimI/Ard1"/>
</dbReference>
<dbReference type="RefSeq" id="WP_166397148.1">
    <property type="nucleotide sequence ID" value="NZ_CP045121.1"/>
</dbReference>
<dbReference type="SUPFAM" id="SSF55729">
    <property type="entry name" value="Acyl-CoA N-acyltransferases (Nat)"/>
    <property type="match status" value="1"/>
</dbReference>
<feature type="domain" description="N-acetyltransferase" evidence="4">
    <location>
        <begin position="11"/>
        <end position="153"/>
    </location>
</feature>
<dbReference type="EMBL" id="CP045121">
    <property type="protein sequence ID" value="QIN79482.1"/>
    <property type="molecule type" value="Genomic_DNA"/>
</dbReference>
<dbReference type="Gene3D" id="3.40.630.30">
    <property type="match status" value="1"/>
</dbReference>
<evidence type="ECO:0000256" key="1">
    <source>
        <dbReference type="ARBA" id="ARBA00022679"/>
    </source>
</evidence>
<protein>
    <submittedName>
        <fullName evidence="5">Ribosomal-protein-alanine N-acetyltransferase</fullName>
    </submittedName>
</protein>
<reference evidence="5 6" key="1">
    <citation type="submission" date="2019-10" db="EMBL/GenBank/DDBJ databases">
        <title>Rubrobacter sp nov SCSIO 52915 isolated from a deep-sea sediment in the South China Sea.</title>
        <authorList>
            <person name="Chen R.W."/>
        </authorList>
    </citation>
    <scope>NUCLEOTIDE SEQUENCE [LARGE SCALE GENOMIC DNA]</scope>
    <source>
        <strain evidence="5 6">SCSIO 52915</strain>
    </source>
</reference>
<dbReference type="PANTHER" id="PTHR43877">
    <property type="entry name" value="AMINOALKYLPHOSPHONATE N-ACETYLTRANSFERASE-RELATED-RELATED"/>
    <property type="match status" value="1"/>
</dbReference>
<dbReference type="Proteomes" id="UP000502706">
    <property type="component" value="Chromosome"/>
</dbReference>
<dbReference type="AlphaFoldDB" id="A0A6G8PZ60"/>
<evidence type="ECO:0000313" key="6">
    <source>
        <dbReference type="Proteomes" id="UP000502706"/>
    </source>
</evidence>
<gene>
    <name evidence="5" type="primary">rimI</name>
    <name evidence="5" type="ORF">GBA65_14235</name>
</gene>
<keyword evidence="2" id="KW-0012">Acyltransferase</keyword>
<sequence length="228" mass="24772">MASGARRVPEPLVRPMLSSDLPVVLRIAEDSLPNPWSERIWLDELDSPFGLYLVLEEGGEVVGFVGVKHVADETHVMTVAVVPGRRGRGYARALVGAALDAPASRETRRVHLEVRPSNGAARTLYASLGFVETGVRPKYYGDEDAVLMTLELPGPSRRPSVAPLALAPRLAPPPEVLGGPEGLEEVEGRGEADQEAEEDAAGDKRVDGTPDHVDQKLQQQHQRDKREQ</sequence>
<dbReference type="InterPro" id="IPR000182">
    <property type="entry name" value="GNAT_dom"/>
</dbReference>
<evidence type="ECO:0000256" key="2">
    <source>
        <dbReference type="ARBA" id="ARBA00023315"/>
    </source>
</evidence>
<dbReference type="InterPro" id="IPR016181">
    <property type="entry name" value="Acyl_CoA_acyltransferase"/>
</dbReference>
<organism evidence="5 6">
    <name type="scientific">Rubrobacter marinus</name>
    <dbReference type="NCBI Taxonomy" id="2653852"/>
    <lineage>
        <taxon>Bacteria</taxon>
        <taxon>Bacillati</taxon>
        <taxon>Actinomycetota</taxon>
        <taxon>Rubrobacteria</taxon>
        <taxon>Rubrobacterales</taxon>
        <taxon>Rubrobacteraceae</taxon>
        <taxon>Rubrobacter</taxon>
    </lineage>
</organism>
<keyword evidence="1 5" id="KW-0808">Transferase</keyword>
<dbReference type="GO" id="GO:0008080">
    <property type="term" value="F:N-acetyltransferase activity"/>
    <property type="evidence" value="ECO:0007669"/>
    <property type="project" value="InterPro"/>
</dbReference>